<keyword evidence="1" id="KW-0175">Coiled coil</keyword>
<accession>A0A7U2I6F5</accession>
<sequence>MMEHRKDRRRPLTGSDKQKPTVESDYEDEDASAALDAKLAPEEAWKQNQKARRLEETAERMKCTEEAIQSLEELCSQYRADPLGTSKLCIGDCITEIHRRRQSLLSLQIPRLSAAICAIMQLLLDKIPHGDSKLNEVDNEGQAPLSIATRAISISLDNSIIGLEHAGEIEQYPTMWIHVPITSAVARKIDEKRNEKEFNYSEYAFTRFMSSSFLTPTIVPSNPLLSYQDIIYDSSVVRSSGFRKDYEETTVIVGEFSAKDVCMDV</sequence>
<evidence type="ECO:0000256" key="1">
    <source>
        <dbReference type="SAM" id="Coils"/>
    </source>
</evidence>
<dbReference type="VEuPathDB" id="FungiDB:JI435_110260"/>
<organism evidence="3 4">
    <name type="scientific">Phaeosphaeria nodorum (strain SN15 / ATCC MYA-4574 / FGSC 10173)</name>
    <name type="common">Glume blotch fungus</name>
    <name type="synonym">Parastagonospora nodorum</name>
    <dbReference type="NCBI Taxonomy" id="321614"/>
    <lineage>
        <taxon>Eukaryota</taxon>
        <taxon>Fungi</taxon>
        <taxon>Dikarya</taxon>
        <taxon>Ascomycota</taxon>
        <taxon>Pezizomycotina</taxon>
        <taxon>Dothideomycetes</taxon>
        <taxon>Pleosporomycetidae</taxon>
        <taxon>Pleosporales</taxon>
        <taxon>Pleosporineae</taxon>
        <taxon>Phaeosphaeriaceae</taxon>
        <taxon>Parastagonospora</taxon>
    </lineage>
</organism>
<proteinExistence type="predicted"/>
<evidence type="ECO:0000256" key="2">
    <source>
        <dbReference type="SAM" id="MobiDB-lite"/>
    </source>
</evidence>
<dbReference type="AlphaFoldDB" id="A0A7U2I6F5"/>
<reference evidence="4" key="1">
    <citation type="journal article" date="2021" name="BMC Genomics">
        <title>Chromosome-level genome assembly and manually-curated proteome of model necrotroph Parastagonospora nodorum Sn15 reveals a genome-wide trove of candidate effector homologs, and redundancy of virulence-related functions within an accessory chromosome.</title>
        <authorList>
            <person name="Bertazzoni S."/>
            <person name="Jones D.A.B."/>
            <person name="Phan H.T."/>
            <person name="Tan K.-C."/>
            <person name="Hane J.K."/>
        </authorList>
    </citation>
    <scope>NUCLEOTIDE SEQUENCE [LARGE SCALE GENOMIC DNA]</scope>
    <source>
        <strain evidence="4">SN15 / ATCC MYA-4574 / FGSC 10173)</strain>
    </source>
</reference>
<gene>
    <name evidence="3" type="ORF">JI435_110260</name>
</gene>
<evidence type="ECO:0000313" key="3">
    <source>
        <dbReference type="EMBL" id="QRD05106.1"/>
    </source>
</evidence>
<feature type="coiled-coil region" evidence="1">
    <location>
        <begin position="54"/>
        <end position="81"/>
    </location>
</feature>
<evidence type="ECO:0000313" key="4">
    <source>
        <dbReference type="Proteomes" id="UP000663193"/>
    </source>
</evidence>
<protein>
    <submittedName>
        <fullName evidence="3">Uncharacterized protein</fullName>
    </submittedName>
</protein>
<dbReference type="EMBL" id="CP069040">
    <property type="protein sequence ID" value="QRD05106.1"/>
    <property type="molecule type" value="Genomic_DNA"/>
</dbReference>
<feature type="region of interest" description="Disordered" evidence="2">
    <location>
        <begin position="1"/>
        <end position="42"/>
    </location>
</feature>
<keyword evidence="4" id="KW-1185">Reference proteome</keyword>
<feature type="compositionally biased region" description="Basic residues" evidence="2">
    <location>
        <begin position="1"/>
        <end position="11"/>
    </location>
</feature>
<name>A0A7U2I6F5_PHANO</name>
<dbReference type="Proteomes" id="UP000663193">
    <property type="component" value="Chromosome 18"/>
</dbReference>